<keyword evidence="3" id="KW-1185">Reference proteome</keyword>
<feature type="region of interest" description="Disordered" evidence="1">
    <location>
        <begin position="34"/>
        <end position="61"/>
    </location>
</feature>
<evidence type="ECO:0000256" key="1">
    <source>
        <dbReference type="SAM" id="MobiDB-lite"/>
    </source>
</evidence>
<dbReference type="EMBL" id="JACEFO010000224">
    <property type="protein sequence ID" value="KAF8776235.1"/>
    <property type="molecule type" value="Genomic_DNA"/>
</dbReference>
<dbReference type="Proteomes" id="UP000636709">
    <property type="component" value="Unassembled WGS sequence"/>
</dbReference>
<proteinExistence type="predicted"/>
<protein>
    <submittedName>
        <fullName evidence="2">Uncharacterized protein</fullName>
    </submittedName>
</protein>
<evidence type="ECO:0000313" key="3">
    <source>
        <dbReference type="Proteomes" id="UP000636709"/>
    </source>
</evidence>
<reference evidence="2" key="1">
    <citation type="submission" date="2020-07" db="EMBL/GenBank/DDBJ databases">
        <title>Genome sequence and genetic diversity analysis of an under-domesticated orphan crop, white fonio (Digitaria exilis).</title>
        <authorList>
            <person name="Bennetzen J.L."/>
            <person name="Chen S."/>
            <person name="Ma X."/>
            <person name="Wang X."/>
            <person name="Yssel A.E.J."/>
            <person name="Chaluvadi S.R."/>
            <person name="Johnson M."/>
            <person name="Gangashetty P."/>
            <person name="Hamidou F."/>
            <person name="Sanogo M.D."/>
            <person name="Zwaenepoel A."/>
            <person name="Wallace J."/>
            <person name="Van De Peer Y."/>
            <person name="Van Deynze A."/>
        </authorList>
    </citation>
    <scope>NUCLEOTIDE SEQUENCE</scope>
    <source>
        <tissue evidence="2">Leaves</tissue>
    </source>
</reference>
<sequence>MCAQGTYITCANSPGRTSPGVPAVSAHRRAVTAASSTSPAAQRCGAENDASPPPSLMCVCT</sequence>
<name>A0A835FXE9_9POAL</name>
<comment type="caution">
    <text evidence="2">The sequence shown here is derived from an EMBL/GenBank/DDBJ whole genome shotgun (WGS) entry which is preliminary data.</text>
</comment>
<dbReference type="AlphaFoldDB" id="A0A835FXE9"/>
<organism evidence="2 3">
    <name type="scientific">Digitaria exilis</name>
    <dbReference type="NCBI Taxonomy" id="1010633"/>
    <lineage>
        <taxon>Eukaryota</taxon>
        <taxon>Viridiplantae</taxon>
        <taxon>Streptophyta</taxon>
        <taxon>Embryophyta</taxon>
        <taxon>Tracheophyta</taxon>
        <taxon>Spermatophyta</taxon>
        <taxon>Magnoliopsida</taxon>
        <taxon>Liliopsida</taxon>
        <taxon>Poales</taxon>
        <taxon>Poaceae</taxon>
        <taxon>PACMAD clade</taxon>
        <taxon>Panicoideae</taxon>
        <taxon>Panicodae</taxon>
        <taxon>Paniceae</taxon>
        <taxon>Anthephorinae</taxon>
        <taxon>Digitaria</taxon>
    </lineage>
</organism>
<gene>
    <name evidence="2" type="ORF">HU200_003730</name>
</gene>
<accession>A0A835FXE9</accession>
<evidence type="ECO:0000313" key="2">
    <source>
        <dbReference type="EMBL" id="KAF8776235.1"/>
    </source>
</evidence>